<dbReference type="Gene3D" id="1.10.630.10">
    <property type="entry name" value="Cytochrome P450"/>
    <property type="match status" value="2"/>
</dbReference>
<dbReference type="InterPro" id="IPR050121">
    <property type="entry name" value="Cytochrome_P450_monoxygenase"/>
</dbReference>
<dbReference type="GO" id="GO:0020037">
    <property type="term" value="F:heme binding"/>
    <property type="evidence" value="ECO:0007669"/>
    <property type="project" value="InterPro"/>
</dbReference>
<organism evidence="2 3">
    <name type="scientific">Hyphodiscus hymeniophilus</name>
    <dbReference type="NCBI Taxonomy" id="353542"/>
    <lineage>
        <taxon>Eukaryota</taxon>
        <taxon>Fungi</taxon>
        <taxon>Dikarya</taxon>
        <taxon>Ascomycota</taxon>
        <taxon>Pezizomycotina</taxon>
        <taxon>Leotiomycetes</taxon>
        <taxon>Helotiales</taxon>
        <taxon>Hyphodiscaceae</taxon>
        <taxon>Hyphodiscus</taxon>
    </lineage>
</organism>
<name>A0A9P7AYB5_9HELO</name>
<comment type="caution">
    <text evidence="2">The sequence shown here is derived from an EMBL/GenBank/DDBJ whole genome shotgun (WGS) entry which is preliminary data.</text>
</comment>
<dbReference type="Proteomes" id="UP000785200">
    <property type="component" value="Unassembled WGS sequence"/>
</dbReference>
<dbReference type="InterPro" id="IPR001128">
    <property type="entry name" value="Cyt_P450"/>
</dbReference>
<dbReference type="AlphaFoldDB" id="A0A9P7AYB5"/>
<dbReference type="PANTHER" id="PTHR24305:SF166">
    <property type="entry name" value="CYTOCHROME P450 12A4, MITOCHONDRIAL-RELATED"/>
    <property type="match status" value="1"/>
</dbReference>
<dbReference type="EMBL" id="VNKQ01000006">
    <property type="protein sequence ID" value="KAG0650503.1"/>
    <property type="molecule type" value="Genomic_DNA"/>
</dbReference>
<evidence type="ECO:0000313" key="2">
    <source>
        <dbReference type="EMBL" id="KAG0650503.1"/>
    </source>
</evidence>
<dbReference type="PANTHER" id="PTHR24305">
    <property type="entry name" value="CYTOCHROME P450"/>
    <property type="match status" value="1"/>
</dbReference>
<evidence type="ECO:0000313" key="3">
    <source>
        <dbReference type="Proteomes" id="UP000785200"/>
    </source>
</evidence>
<keyword evidence="3" id="KW-1185">Reference proteome</keyword>
<dbReference type="SUPFAM" id="SSF48264">
    <property type="entry name" value="Cytochrome P450"/>
    <property type="match status" value="1"/>
</dbReference>
<dbReference type="GO" id="GO:0016705">
    <property type="term" value="F:oxidoreductase activity, acting on paired donors, with incorporation or reduction of molecular oxygen"/>
    <property type="evidence" value="ECO:0007669"/>
    <property type="project" value="InterPro"/>
</dbReference>
<dbReference type="GO" id="GO:0004497">
    <property type="term" value="F:monooxygenase activity"/>
    <property type="evidence" value="ECO:0007669"/>
    <property type="project" value="InterPro"/>
</dbReference>
<reference evidence="2" key="1">
    <citation type="submission" date="2019-07" db="EMBL/GenBank/DDBJ databases">
        <title>Hyphodiscus hymeniophilus genome sequencing and assembly.</title>
        <authorList>
            <person name="Kramer G."/>
            <person name="Nodwell J."/>
        </authorList>
    </citation>
    <scope>NUCLEOTIDE SEQUENCE</scope>
    <source>
        <strain evidence="2">ATCC 34498</strain>
    </source>
</reference>
<accession>A0A9P7AYB5</accession>
<dbReference type="InterPro" id="IPR036396">
    <property type="entry name" value="Cyt_P450_sf"/>
</dbReference>
<comment type="similarity">
    <text evidence="1">Belongs to the cytochrome P450 family.</text>
</comment>
<dbReference type="Pfam" id="PF00067">
    <property type="entry name" value="p450"/>
    <property type="match status" value="2"/>
</dbReference>
<gene>
    <name evidence="2" type="ORF">D0Z07_3341</name>
</gene>
<dbReference type="GO" id="GO:0005506">
    <property type="term" value="F:iron ion binding"/>
    <property type="evidence" value="ECO:0007669"/>
    <property type="project" value="InterPro"/>
</dbReference>
<proteinExistence type="inferred from homology"/>
<protein>
    <submittedName>
        <fullName evidence="2">Cytochrome P450</fullName>
    </submittedName>
</protein>
<dbReference type="OrthoDB" id="1470350at2759"/>
<evidence type="ECO:0000256" key="1">
    <source>
        <dbReference type="ARBA" id="ARBA00010617"/>
    </source>
</evidence>
<sequence>MLLLQLFVVVAVSLSLAWNRYLALRRNIKLARDLDIDLIIRRFTFVYWTWNLGYEPFERLGSDTIVTVAPGGITLHTCSPEIIAQIGRRHKDFLKPTRLYKIVDAFGSNLVSSNGQPWRRQRKAITPSFTEGNNSLVWTESIHQTRCMLRRWEGQLQGSSKIHSFNIQDDLKTLAFHILNRAGFGVRLQWPGIPDTAGEDAVGNSDTHTSLDGDGLEGGQGMRFGDAMLVVVDHLKELFIFPKWVLKHAPSKSLNTIWLAHKEIESYLGKYISCQQNSIREGETGSLSSPNIRSSLIENTLRHTSSANTEKTLTMDEIVGNCLTSRQALRLFPPANIMPKHTALGGPKILRYNDREIHVPSTTALNILAPSTHQNPSYWPHQPSTSHSGNDLDEFNPERWFSAVPDESHHTDSGVDLGSDADECLPTRNKFFTPKKGAFIPYSIGQRECIGKRFAQIEMLAVMAVIFRDWTVELVVDGEEELSDNEKMGAWEKTRENAKAHLKTGMEHYMTMQLKKGLIPLSFVKRR</sequence>